<dbReference type="Proteomes" id="UP000051461">
    <property type="component" value="Unassembled WGS sequence"/>
</dbReference>
<sequence length="146" mass="16837">MQLKFKTGRLLSIINFVDNLKITGPKPNRGRYRLSKLVTAKYKECEDERLDLMKKYAELDGGNLKADEKNNVIFKSDEDKQTCLDEEKERQESDAVITVDDFMDVLTEFYQYLCGYNEQLSGSDGFLFGLMLDVFEDAGFTEKEGK</sequence>
<name>A0A0R1HCP6_9LACO</name>
<accession>A0A0R1HCP6</accession>
<dbReference type="EMBL" id="AZDA01000003">
    <property type="protein sequence ID" value="KRK40887.1"/>
    <property type="molecule type" value="Genomic_DNA"/>
</dbReference>
<proteinExistence type="predicted"/>
<dbReference type="Pfam" id="PF07761">
    <property type="entry name" value="DUF1617"/>
    <property type="match status" value="1"/>
</dbReference>
<evidence type="ECO:0000313" key="2">
    <source>
        <dbReference type="Proteomes" id="UP000051461"/>
    </source>
</evidence>
<organism evidence="1 2">
    <name type="scientific">Loigolactobacillus bifermentans DSM 20003</name>
    <dbReference type="NCBI Taxonomy" id="1423726"/>
    <lineage>
        <taxon>Bacteria</taxon>
        <taxon>Bacillati</taxon>
        <taxon>Bacillota</taxon>
        <taxon>Bacilli</taxon>
        <taxon>Lactobacillales</taxon>
        <taxon>Lactobacillaceae</taxon>
        <taxon>Loigolactobacillus</taxon>
    </lineage>
</organism>
<gene>
    <name evidence="1" type="ORF">FC07_GL002640</name>
</gene>
<protein>
    <recommendedName>
        <fullName evidence="3">DUF1617 family protein</fullName>
    </recommendedName>
</protein>
<reference evidence="1 2" key="1">
    <citation type="journal article" date="2015" name="Genome Announc.">
        <title>Expanding the biotechnology potential of lactobacilli through comparative genomics of 213 strains and associated genera.</title>
        <authorList>
            <person name="Sun Z."/>
            <person name="Harris H.M."/>
            <person name="McCann A."/>
            <person name="Guo C."/>
            <person name="Argimon S."/>
            <person name="Zhang W."/>
            <person name="Yang X."/>
            <person name="Jeffery I.B."/>
            <person name="Cooney J.C."/>
            <person name="Kagawa T.F."/>
            <person name="Liu W."/>
            <person name="Song Y."/>
            <person name="Salvetti E."/>
            <person name="Wrobel A."/>
            <person name="Rasinkangas P."/>
            <person name="Parkhill J."/>
            <person name="Rea M.C."/>
            <person name="O'Sullivan O."/>
            <person name="Ritari J."/>
            <person name="Douillard F.P."/>
            <person name="Paul Ross R."/>
            <person name="Yang R."/>
            <person name="Briner A.E."/>
            <person name="Felis G.E."/>
            <person name="de Vos W.M."/>
            <person name="Barrangou R."/>
            <person name="Klaenhammer T.R."/>
            <person name="Caufield P.W."/>
            <person name="Cui Y."/>
            <person name="Zhang H."/>
            <person name="O'Toole P.W."/>
        </authorList>
    </citation>
    <scope>NUCLEOTIDE SEQUENCE [LARGE SCALE GENOMIC DNA]</scope>
    <source>
        <strain evidence="1 2">DSM 20003</strain>
    </source>
</reference>
<dbReference type="AlphaFoldDB" id="A0A0R1HCP6"/>
<keyword evidence="2" id="KW-1185">Reference proteome</keyword>
<evidence type="ECO:0008006" key="3">
    <source>
        <dbReference type="Google" id="ProtNLM"/>
    </source>
</evidence>
<evidence type="ECO:0000313" key="1">
    <source>
        <dbReference type="EMBL" id="KRK40887.1"/>
    </source>
</evidence>
<comment type="caution">
    <text evidence="1">The sequence shown here is derived from an EMBL/GenBank/DDBJ whole genome shotgun (WGS) entry which is preliminary data.</text>
</comment>
<dbReference type="InterPro" id="IPR011675">
    <property type="entry name" value="DUF1617"/>
</dbReference>
<dbReference type="RefSeq" id="WP_057903320.1">
    <property type="nucleotide sequence ID" value="NZ_AZDA01000003.1"/>
</dbReference>
<dbReference type="PATRIC" id="fig|1423726.3.peg.2748"/>
<dbReference type="STRING" id="1423726.FC07_GL002640"/>